<feature type="chain" id="PRO_5012168589" evidence="1">
    <location>
        <begin position="32"/>
        <end position="321"/>
    </location>
</feature>
<feature type="signal peptide" evidence="1">
    <location>
        <begin position="1"/>
        <end position="31"/>
    </location>
</feature>
<organism evidence="2 3">
    <name type="scientific">Parendozoicomonas haliclonae</name>
    <dbReference type="NCBI Taxonomy" id="1960125"/>
    <lineage>
        <taxon>Bacteria</taxon>
        <taxon>Pseudomonadati</taxon>
        <taxon>Pseudomonadota</taxon>
        <taxon>Gammaproteobacteria</taxon>
        <taxon>Oceanospirillales</taxon>
        <taxon>Endozoicomonadaceae</taxon>
        <taxon>Parendozoicomonas</taxon>
    </lineage>
</organism>
<dbReference type="AlphaFoldDB" id="A0A1X7AI89"/>
<dbReference type="OrthoDB" id="6358750at2"/>
<protein>
    <submittedName>
        <fullName evidence="2">Uncharacterized protein</fullName>
    </submittedName>
</protein>
<keyword evidence="3" id="KW-1185">Reference proteome</keyword>
<accession>A0A1X7AI89</accession>
<reference evidence="2 3" key="1">
    <citation type="submission" date="2017-03" db="EMBL/GenBank/DDBJ databases">
        <authorList>
            <person name="Afonso C.L."/>
            <person name="Miller P.J."/>
            <person name="Scott M.A."/>
            <person name="Spackman E."/>
            <person name="Goraichik I."/>
            <person name="Dimitrov K.M."/>
            <person name="Suarez D.L."/>
            <person name="Swayne D.E."/>
        </authorList>
    </citation>
    <scope>NUCLEOTIDE SEQUENCE [LARGE SCALE GENOMIC DNA]</scope>
    <source>
        <strain evidence="2">SB41UT1</strain>
    </source>
</reference>
<dbReference type="Proteomes" id="UP000196573">
    <property type="component" value="Unassembled WGS sequence"/>
</dbReference>
<dbReference type="EMBL" id="FWPT01000003">
    <property type="protein sequence ID" value="SMA43525.1"/>
    <property type="molecule type" value="Genomic_DNA"/>
</dbReference>
<sequence length="321" mass="34641">MTFPKFPVVRRLSRFALIGALAAFSPLSFSALESLNDDELGEMTGQAFVSMETYESAPSSDQNLQFTRVNLGLKAEALLNIDKLELGKYERTGEVAGSSDIEIDNFALGAIENGEIVPFEIDSPYLDFAYDGTDLVGFRLGFGGARGILSGDIKSLTGKINVKLEDDNAFGLGARVDSNAELVSNNGSRDSVRSTKIGLANGQVVLATVFGIDTTLTVNDCSTSLTNTNTCFDLSTYRSLPIAGTFNEDHTFNPNSQMAEGIFLGFQSETVDWRESPDVDQYVKALSGAFMNIPSGLQVNLEEAEEGFKRVLTCFNGAETC</sequence>
<keyword evidence="1" id="KW-0732">Signal</keyword>
<gene>
    <name evidence="2" type="ORF">EHSB41UT_01614</name>
</gene>
<proteinExistence type="predicted"/>
<name>A0A1X7AI89_9GAMM</name>
<evidence type="ECO:0000313" key="2">
    <source>
        <dbReference type="EMBL" id="SMA43525.1"/>
    </source>
</evidence>
<evidence type="ECO:0000313" key="3">
    <source>
        <dbReference type="Proteomes" id="UP000196573"/>
    </source>
</evidence>
<evidence type="ECO:0000256" key="1">
    <source>
        <dbReference type="SAM" id="SignalP"/>
    </source>
</evidence>
<dbReference type="RefSeq" id="WP_133060443.1">
    <property type="nucleotide sequence ID" value="NZ_CBCSCN010000008.1"/>
</dbReference>